<feature type="transmembrane region" description="Helical" evidence="8">
    <location>
        <begin position="483"/>
        <end position="502"/>
    </location>
</feature>
<evidence type="ECO:0000256" key="3">
    <source>
        <dbReference type="ARBA" id="ARBA00022475"/>
    </source>
</evidence>
<feature type="transmembrane region" description="Helical" evidence="8">
    <location>
        <begin position="75"/>
        <end position="97"/>
    </location>
</feature>
<evidence type="ECO:0000256" key="6">
    <source>
        <dbReference type="ARBA" id="ARBA00023136"/>
    </source>
</evidence>
<proteinExistence type="predicted"/>
<dbReference type="GO" id="GO:0005886">
    <property type="term" value="C:plasma membrane"/>
    <property type="evidence" value="ECO:0007669"/>
    <property type="project" value="UniProtKB-SubCell"/>
</dbReference>
<dbReference type="GO" id="GO:0022857">
    <property type="term" value="F:transmembrane transporter activity"/>
    <property type="evidence" value="ECO:0007669"/>
    <property type="project" value="InterPro"/>
</dbReference>
<feature type="transmembrane region" description="Helical" evidence="8">
    <location>
        <begin position="426"/>
        <end position="445"/>
    </location>
</feature>
<keyword evidence="3" id="KW-1003">Cell membrane</keyword>
<evidence type="ECO:0000256" key="8">
    <source>
        <dbReference type="SAM" id="Phobius"/>
    </source>
</evidence>
<dbReference type="InterPro" id="IPR006726">
    <property type="entry name" value="PHBA_efflux_AaeB/fusaric-R"/>
</dbReference>
<dbReference type="NCBIfam" id="NF008510">
    <property type="entry name" value="PRK11427.1"/>
    <property type="match status" value="1"/>
</dbReference>
<dbReference type="PANTHER" id="PTHR30509:SF9">
    <property type="entry name" value="MULTIDRUG RESISTANCE PROTEIN MDTO"/>
    <property type="match status" value="1"/>
</dbReference>
<evidence type="ECO:0000256" key="4">
    <source>
        <dbReference type="ARBA" id="ARBA00022692"/>
    </source>
</evidence>
<dbReference type="EMBL" id="UGDC01000003">
    <property type="protein sequence ID" value="STJ83140.1"/>
    <property type="molecule type" value="Genomic_DNA"/>
</dbReference>
<feature type="compositionally biased region" description="Polar residues" evidence="7">
    <location>
        <begin position="685"/>
        <end position="697"/>
    </location>
</feature>
<evidence type="ECO:0000256" key="2">
    <source>
        <dbReference type="ARBA" id="ARBA00022448"/>
    </source>
</evidence>
<keyword evidence="5 8" id="KW-1133">Transmembrane helix</keyword>
<feature type="region of interest" description="Disordered" evidence="7">
    <location>
        <begin position="667"/>
        <end position="711"/>
    </location>
</feature>
<evidence type="ECO:0000313" key="10">
    <source>
        <dbReference type="Proteomes" id="UP000254785"/>
    </source>
</evidence>
<evidence type="ECO:0000256" key="1">
    <source>
        <dbReference type="ARBA" id="ARBA00004651"/>
    </source>
</evidence>
<feature type="transmembrane region" description="Helical" evidence="8">
    <location>
        <begin position="127"/>
        <end position="146"/>
    </location>
</feature>
<dbReference type="Proteomes" id="UP000254785">
    <property type="component" value="Unassembled WGS sequence"/>
</dbReference>
<reference evidence="9 10" key="1">
    <citation type="submission" date="2018-06" db="EMBL/GenBank/DDBJ databases">
        <authorList>
            <consortium name="Pathogen Informatics"/>
            <person name="Doyle S."/>
        </authorList>
    </citation>
    <scope>NUCLEOTIDE SEQUENCE [LARGE SCALE GENOMIC DNA]</scope>
    <source>
        <strain evidence="9 10">NCTC9117</strain>
    </source>
</reference>
<keyword evidence="4 8" id="KW-0812">Transmembrane</keyword>
<dbReference type="AlphaFoldDB" id="A0A376YFY3"/>
<protein>
    <submittedName>
        <fullName evidence="9">Multidrug resistance protein</fullName>
    </submittedName>
</protein>
<feature type="transmembrane region" description="Helical" evidence="8">
    <location>
        <begin position="152"/>
        <end position="178"/>
    </location>
</feature>
<evidence type="ECO:0000256" key="5">
    <source>
        <dbReference type="ARBA" id="ARBA00022989"/>
    </source>
</evidence>
<accession>A0A376YFY3</accession>
<name>A0A376YFY3_ECOLX</name>
<feature type="transmembrane region" description="Helical" evidence="8">
    <location>
        <begin position="103"/>
        <end position="120"/>
    </location>
</feature>
<comment type="subcellular location">
    <subcellularLocation>
        <location evidence="1">Cell membrane</location>
        <topology evidence="1">Multi-pass membrane protein</topology>
    </subcellularLocation>
</comment>
<keyword evidence="6 8" id="KW-0472">Membrane</keyword>
<evidence type="ECO:0000256" key="7">
    <source>
        <dbReference type="SAM" id="MobiDB-lite"/>
    </source>
</evidence>
<organism evidence="9 10">
    <name type="scientific">Escherichia coli</name>
    <dbReference type="NCBI Taxonomy" id="562"/>
    <lineage>
        <taxon>Bacteria</taxon>
        <taxon>Pseudomonadati</taxon>
        <taxon>Pseudomonadota</taxon>
        <taxon>Gammaproteobacteria</taxon>
        <taxon>Enterobacterales</taxon>
        <taxon>Enterobacteriaceae</taxon>
        <taxon>Escherichia</taxon>
    </lineage>
</organism>
<evidence type="ECO:0000313" key="9">
    <source>
        <dbReference type="EMBL" id="STJ83140.1"/>
    </source>
</evidence>
<keyword evidence="2" id="KW-0813">Transport</keyword>
<dbReference type="PANTHER" id="PTHR30509">
    <property type="entry name" value="P-HYDROXYBENZOIC ACID EFFLUX PUMP SUBUNIT-RELATED"/>
    <property type="match status" value="1"/>
</dbReference>
<gene>
    <name evidence="9" type="primary">mdtO</name>
    <name evidence="9" type="ORF">NCTC9117_05776</name>
</gene>
<dbReference type="Pfam" id="PF04632">
    <property type="entry name" value="FUSC"/>
    <property type="match status" value="1"/>
</dbReference>
<sequence>MSALNSLPLPVVRLLAFFHEELSERRPGRVPQTVQLWVGCLLVILISMTFEIPFVALSLAVLFYGIQSNAFYTKFVAILFVVATVLEIGSLFLIYKWSYGEPLIRLIIAGPILMGCMFLMRTHRLGLVFFAVAIVAIYGQTFPAMLDYPEVVVRLTLWCIVVGLYPTLLMTLIGVLWFPSRAISQMHQALNDRLDDAISHLTDSLAPLPETRIEREALALQKLNVFCLADDANWRTQNAWWQSCVATVTYIYSTLNRYDPTSFADSQAIIEFRQKLASEINKLQHAVAEGQCWQSDWRISESEAMAARECNLENICQTLLQLGQMDPNTPPTPAAKPPSMAADAFTNPDYMRYAVKTLLACLICYTFYSGVDWEGIHTCMLTCVIVANPNVGSSYQKMVLRFGGAFCGAILALLFTLLVMPWLYNIVELLFVLAPIFLLGAWIATSSERSSYIGTQMVVTFALATLENVFGPVYDLVEIRDRALGIIIGTVVSAVIYTFVWPESEARTLPQKLAGTLGMLSKVMRIPRQQEVTALRTYLQIRIGLHAAFNACEEMCQRVALERQLDSEERALLIERSQTVIRQGRDLLHAWDATWNSAQALDNALQPDRAGQFADALEKYAAGLATALSRSPQITLEETPASQAILPTLLKQEQHVCQLFRPLARLDSPGINAPPRNRHKEPRNDQSSTFTSAVVQHSRQHDADFRLCPGT</sequence>
<feature type="transmembrane region" description="Helical" evidence="8">
    <location>
        <begin position="36"/>
        <end position="63"/>
    </location>
</feature>
<feature type="transmembrane region" description="Helical" evidence="8">
    <location>
        <begin position="457"/>
        <end position="477"/>
    </location>
</feature>
<feature type="transmembrane region" description="Helical" evidence="8">
    <location>
        <begin position="399"/>
        <end position="420"/>
    </location>
</feature>